<protein>
    <submittedName>
        <fullName evidence="3">4'-phosphopantetheinyl transferase superfamily protein</fullName>
    </submittedName>
</protein>
<accession>A0ABY3W3P4</accession>
<dbReference type="Proteomes" id="UP000829069">
    <property type="component" value="Chromosome"/>
</dbReference>
<sequence>MKAQVILQLVQLQDGFAADGGPDRRPSIRTRTREAVRLLAAQELNVDADRMRLSFDCRNCQRGNDGRHGQPQLLLDGAPAAARLSYARSGRWLLAALSFRPVLLGVDIEDAADDAFRPEDNIDAVMLTASERPLVEQAVDPRRLRAQLWTRKEAVLKSTGHGLRLSPDTIGVAGADGEPRLSSWPGEAGDRPGLQLLDLALTDAGAAVPPGLAAALAVGGSADPKITYREIVVVQG</sequence>
<keyword evidence="1 3" id="KW-0808">Transferase</keyword>
<evidence type="ECO:0000313" key="3">
    <source>
        <dbReference type="EMBL" id="UNK44757.1"/>
    </source>
</evidence>
<dbReference type="RefSeq" id="WP_241913135.1">
    <property type="nucleotide sequence ID" value="NZ_CP093326.1"/>
</dbReference>
<dbReference type="InterPro" id="IPR008278">
    <property type="entry name" value="4-PPantetheinyl_Trfase_dom"/>
</dbReference>
<dbReference type="EMBL" id="CP093326">
    <property type="protein sequence ID" value="UNK44757.1"/>
    <property type="molecule type" value="Genomic_DNA"/>
</dbReference>
<reference evidence="3 4" key="1">
    <citation type="submission" date="2022-03" db="EMBL/GenBank/DDBJ databases">
        <title>Isotopic signatures of nitrous oxide derived from detoxification processes.</title>
        <authorList>
            <person name="Behrendt U."/>
            <person name="Buchen C."/>
            <person name="Well R."/>
            <person name="Ulrich A."/>
            <person name="Rohe L."/>
            <person name="Kolb S."/>
            <person name="Schloter M."/>
            <person name="Horn M.A."/>
            <person name="Augustin J."/>
        </authorList>
    </citation>
    <scope>NUCLEOTIDE SEQUENCE [LARGE SCALE GENOMIC DNA]</scope>
    <source>
        <strain evidence="3 4">S4-C24</strain>
    </source>
</reference>
<name>A0ABY3W3P4_9MICC</name>
<dbReference type="SUPFAM" id="SSF56214">
    <property type="entry name" value="4'-phosphopantetheinyl transferase"/>
    <property type="match status" value="1"/>
</dbReference>
<gene>
    <name evidence="3" type="ORF">MNQ99_12355</name>
</gene>
<evidence type="ECO:0000313" key="4">
    <source>
        <dbReference type="Proteomes" id="UP000829069"/>
    </source>
</evidence>
<feature type="domain" description="4'-phosphopantetheinyl transferase" evidence="2">
    <location>
        <begin position="104"/>
        <end position="178"/>
    </location>
</feature>
<keyword evidence="4" id="KW-1185">Reference proteome</keyword>
<evidence type="ECO:0000259" key="2">
    <source>
        <dbReference type="Pfam" id="PF01648"/>
    </source>
</evidence>
<proteinExistence type="predicted"/>
<dbReference type="Pfam" id="PF01648">
    <property type="entry name" value="ACPS"/>
    <property type="match status" value="1"/>
</dbReference>
<dbReference type="GO" id="GO:0016740">
    <property type="term" value="F:transferase activity"/>
    <property type="evidence" value="ECO:0007669"/>
    <property type="project" value="UniProtKB-KW"/>
</dbReference>
<evidence type="ECO:0000256" key="1">
    <source>
        <dbReference type="ARBA" id="ARBA00022679"/>
    </source>
</evidence>
<organism evidence="3 4">
    <name type="scientific">Arthrobacter sulfonylureivorans</name>
    <dbReference type="NCBI Taxonomy" id="2486855"/>
    <lineage>
        <taxon>Bacteria</taxon>
        <taxon>Bacillati</taxon>
        <taxon>Actinomycetota</taxon>
        <taxon>Actinomycetes</taxon>
        <taxon>Micrococcales</taxon>
        <taxon>Micrococcaceae</taxon>
        <taxon>Arthrobacter</taxon>
    </lineage>
</organism>
<dbReference type="Gene3D" id="3.90.470.20">
    <property type="entry name" value="4'-phosphopantetheinyl transferase domain"/>
    <property type="match status" value="1"/>
</dbReference>
<dbReference type="InterPro" id="IPR037143">
    <property type="entry name" value="4-PPantetheinyl_Trfase_dom_sf"/>
</dbReference>